<dbReference type="GO" id="GO:0016491">
    <property type="term" value="F:oxidoreductase activity"/>
    <property type="evidence" value="ECO:0007669"/>
    <property type="project" value="InterPro"/>
</dbReference>
<dbReference type="CDD" id="cd00729">
    <property type="entry name" value="rubredoxin_SM"/>
    <property type="match status" value="1"/>
</dbReference>
<keyword evidence="6" id="KW-1185">Reference proteome</keyword>
<gene>
    <name evidence="5" type="ORF">Desfe_0068</name>
</gene>
<dbReference type="Gene3D" id="2.20.28.10">
    <property type="match status" value="1"/>
</dbReference>
<evidence type="ECO:0000259" key="3">
    <source>
        <dbReference type="PROSITE" id="PS50903"/>
    </source>
</evidence>
<dbReference type="Pfam" id="PF21349">
    <property type="entry name" value="RUBY_RBDX"/>
    <property type="match status" value="1"/>
</dbReference>
<evidence type="ECO:0000259" key="4">
    <source>
        <dbReference type="PROSITE" id="PS50905"/>
    </source>
</evidence>
<name>I3XPV7_DESAM</name>
<dbReference type="InterPro" id="IPR052753">
    <property type="entry name" value="Rbr2/Nigerythrin"/>
</dbReference>
<reference evidence="5 6" key="1">
    <citation type="journal article" date="2012" name="J. Bacteriol.">
        <title>Complete Genome Sequence of Desulfurococcus fermentans, a Hyperthermophilic Cellulolytic Crenarchaeon Isolated from a Freshwater Hot Spring in Kamchatka, Russia.</title>
        <authorList>
            <person name="Susanti D."/>
            <person name="Johnson E.F."/>
            <person name="Rodriguez J.R."/>
            <person name="Anderson I."/>
            <person name="Perevalova A.A."/>
            <person name="Kyrpides N."/>
            <person name="Lucas S."/>
            <person name="Han J."/>
            <person name="Lapidus A."/>
            <person name="Cheng J.F."/>
            <person name="Goodwin L."/>
            <person name="Pitluck S."/>
            <person name="Mavrommatis K."/>
            <person name="Peters L."/>
            <person name="Land M.L."/>
            <person name="Hauser L."/>
            <person name="Gopalan V."/>
            <person name="Chan P.P."/>
            <person name="Lowe T.M."/>
            <person name="Atomi H."/>
            <person name="Bonch-Osmolovskaya E.A."/>
            <person name="Woyke T."/>
            <person name="Mukhopadhyay B."/>
        </authorList>
    </citation>
    <scope>NUCLEOTIDE SEQUENCE [LARGE SCALE GENOMIC DNA]</scope>
    <source>
        <strain evidence="5 6">DSM 16532</strain>
    </source>
</reference>
<dbReference type="EMBL" id="CP003321">
    <property type="protein sequence ID" value="AFL65981.1"/>
    <property type="molecule type" value="Genomic_DNA"/>
</dbReference>
<dbReference type="InterPro" id="IPR009078">
    <property type="entry name" value="Ferritin-like_SF"/>
</dbReference>
<dbReference type="eggNOG" id="arCOG01097">
    <property type="taxonomic scope" value="Archaea"/>
</dbReference>
<dbReference type="Proteomes" id="UP000006175">
    <property type="component" value="Chromosome"/>
</dbReference>
<dbReference type="AlphaFoldDB" id="I3XPV7"/>
<dbReference type="KEGG" id="dfd:Desfe_0068"/>
<keyword evidence="2" id="KW-0249">Electron transport</keyword>
<dbReference type="InterPro" id="IPR003251">
    <property type="entry name" value="Rr_diiron-bd_dom"/>
</dbReference>
<feature type="domain" description="Ferritin-like diiron" evidence="4">
    <location>
        <begin position="6"/>
        <end position="150"/>
    </location>
</feature>
<dbReference type="Pfam" id="PF02915">
    <property type="entry name" value="Rubrerythrin"/>
    <property type="match status" value="1"/>
</dbReference>
<protein>
    <submittedName>
        <fullName evidence="5">Rubrerythrin</fullName>
    </submittedName>
</protein>
<dbReference type="CDD" id="cd01041">
    <property type="entry name" value="Rubrerythrin"/>
    <property type="match status" value="1"/>
</dbReference>
<evidence type="ECO:0000313" key="6">
    <source>
        <dbReference type="Proteomes" id="UP000006175"/>
    </source>
</evidence>
<keyword evidence="1" id="KW-0813">Transport</keyword>
<dbReference type="InterPro" id="IPR024934">
    <property type="entry name" value="Rubredoxin-like_dom"/>
</dbReference>
<dbReference type="GO" id="GO:0005506">
    <property type="term" value="F:iron ion binding"/>
    <property type="evidence" value="ECO:0007669"/>
    <property type="project" value="InterPro"/>
</dbReference>
<dbReference type="InterPro" id="IPR009040">
    <property type="entry name" value="Ferritin-like_diiron"/>
</dbReference>
<feature type="domain" description="Rubredoxin-like" evidence="3">
    <location>
        <begin position="156"/>
        <end position="190"/>
    </location>
</feature>
<dbReference type="HOGENOM" id="CLU_095256_1_0_2"/>
<dbReference type="PROSITE" id="PS50903">
    <property type="entry name" value="RUBREDOXIN_LIKE"/>
    <property type="match status" value="1"/>
</dbReference>
<proteinExistence type="predicted"/>
<accession>I3XPV7</accession>
<dbReference type="SUPFAM" id="SSF47240">
    <property type="entry name" value="Ferritin-like"/>
    <property type="match status" value="1"/>
</dbReference>
<dbReference type="PANTHER" id="PTHR33746">
    <property type="entry name" value="RUBRERYTHRIN"/>
    <property type="match status" value="1"/>
</dbReference>
<evidence type="ECO:0000256" key="2">
    <source>
        <dbReference type="ARBA" id="ARBA00022982"/>
    </source>
</evidence>
<organism evidence="5 6">
    <name type="scientific">Desulfurococcus amylolyticus DSM 16532</name>
    <dbReference type="NCBI Taxonomy" id="768672"/>
    <lineage>
        <taxon>Archaea</taxon>
        <taxon>Thermoproteota</taxon>
        <taxon>Thermoprotei</taxon>
        <taxon>Desulfurococcales</taxon>
        <taxon>Desulfurococcaceae</taxon>
        <taxon>Desulfurococcus</taxon>
    </lineage>
</organism>
<dbReference type="InterPro" id="IPR048574">
    <property type="entry name" value="RUBY_RBDX"/>
</dbReference>
<dbReference type="PROSITE" id="PS50905">
    <property type="entry name" value="FERRITIN_LIKE"/>
    <property type="match status" value="1"/>
</dbReference>
<evidence type="ECO:0000313" key="5">
    <source>
        <dbReference type="EMBL" id="AFL65981.1"/>
    </source>
</evidence>
<dbReference type="SUPFAM" id="SSF57802">
    <property type="entry name" value="Rubredoxin-like"/>
    <property type="match status" value="1"/>
</dbReference>
<evidence type="ECO:0000256" key="1">
    <source>
        <dbReference type="ARBA" id="ARBA00022448"/>
    </source>
</evidence>
<dbReference type="InterPro" id="IPR012347">
    <property type="entry name" value="Ferritin-like"/>
</dbReference>
<sequence>MVSEMSELKAMTKQLLLNAFGGESMAHMRYLVFAEIAEKEGFPNVARLFKAIAFAEQVHARNHYNVLREYNTDETVSAGTPIGPGSTSKNLELAIRGEEFEVNEMYPVYLEAARYQGVSEAEKSFRFALEAEKIHAKLYREAKEYVDQGRDMPIKGKVWICPVCGHTYIGEEPPERCPICGASRSMYRGF</sequence>
<dbReference type="PANTHER" id="PTHR33746:SF4">
    <property type="entry name" value="RUBRERYTHRIN"/>
    <property type="match status" value="1"/>
</dbReference>
<dbReference type="Gene3D" id="1.20.1260.10">
    <property type="match status" value="1"/>
</dbReference>